<dbReference type="Proteomes" id="UP000188613">
    <property type="component" value="Unassembled WGS sequence"/>
</dbReference>
<dbReference type="PANTHER" id="PTHR30004:SF6">
    <property type="entry name" value="D-THREONATE 4-PHOSPHATE DEHYDROGENASE"/>
    <property type="match status" value="1"/>
</dbReference>
<evidence type="ECO:0000256" key="2">
    <source>
        <dbReference type="ARBA" id="ARBA00009464"/>
    </source>
</evidence>
<evidence type="ECO:0000313" key="7">
    <source>
        <dbReference type="Proteomes" id="UP000188613"/>
    </source>
</evidence>
<dbReference type="Gene3D" id="3.40.718.10">
    <property type="entry name" value="Isopropylmalate Dehydrogenase"/>
    <property type="match status" value="1"/>
</dbReference>
<dbReference type="AlphaFoldDB" id="A0A1V2ABS1"/>
<dbReference type="GO" id="GO:0016491">
    <property type="term" value="F:oxidoreductase activity"/>
    <property type="evidence" value="ECO:0007669"/>
    <property type="project" value="UniProtKB-KW"/>
</dbReference>
<dbReference type="Pfam" id="PF04166">
    <property type="entry name" value="PdxA"/>
    <property type="match status" value="1"/>
</dbReference>
<dbReference type="EMBL" id="MSFI01000002">
    <property type="protein sequence ID" value="OMP68445.1"/>
    <property type="molecule type" value="Genomic_DNA"/>
</dbReference>
<name>A0A1V2ABS1_9BACI</name>
<keyword evidence="7" id="KW-1185">Reference proteome</keyword>
<evidence type="ECO:0000256" key="3">
    <source>
        <dbReference type="ARBA" id="ARBA00022723"/>
    </source>
</evidence>
<gene>
    <name evidence="6" type="ORF">BTO28_02155</name>
</gene>
<protein>
    <recommendedName>
        <fullName evidence="8">4-hydroxythreonine-4-phosphate dehydrogenase PdxA</fullName>
    </recommendedName>
</protein>
<dbReference type="InterPro" id="IPR005255">
    <property type="entry name" value="PdxA_fam"/>
</dbReference>
<keyword evidence="3" id="KW-0479">Metal-binding</keyword>
<dbReference type="GO" id="GO:0051287">
    <property type="term" value="F:NAD binding"/>
    <property type="evidence" value="ECO:0007669"/>
    <property type="project" value="InterPro"/>
</dbReference>
<organism evidence="6 7">
    <name type="scientific">Domibacillus epiphyticus</name>
    <dbReference type="NCBI Taxonomy" id="1714355"/>
    <lineage>
        <taxon>Bacteria</taxon>
        <taxon>Bacillati</taxon>
        <taxon>Bacillota</taxon>
        <taxon>Bacilli</taxon>
        <taxon>Bacillales</taxon>
        <taxon>Bacillaceae</taxon>
        <taxon>Domibacillus</taxon>
    </lineage>
</organism>
<evidence type="ECO:0000256" key="1">
    <source>
        <dbReference type="ARBA" id="ARBA00001968"/>
    </source>
</evidence>
<comment type="caution">
    <text evidence="6">The sequence shown here is derived from an EMBL/GenBank/DDBJ whole genome shotgun (WGS) entry which is preliminary data.</text>
</comment>
<dbReference type="GO" id="GO:0046872">
    <property type="term" value="F:metal ion binding"/>
    <property type="evidence" value="ECO:0007669"/>
    <property type="project" value="UniProtKB-KW"/>
</dbReference>
<accession>A0A1V2ABS1</accession>
<evidence type="ECO:0000313" key="6">
    <source>
        <dbReference type="EMBL" id="OMP68445.1"/>
    </source>
</evidence>
<keyword evidence="5" id="KW-0520">NAD</keyword>
<dbReference type="SUPFAM" id="SSF53659">
    <property type="entry name" value="Isocitrate/Isopropylmalate dehydrogenase-like"/>
    <property type="match status" value="1"/>
</dbReference>
<dbReference type="STRING" id="1714355.BTO28_02155"/>
<comment type="similarity">
    <text evidence="2">Belongs to the PdxA family. PdxA2 subfamily.</text>
</comment>
<proteinExistence type="inferred from homology"/>
<keyword evidence="4" id="KW-0560">Oxidoreductase</keyword>
<sequence length="340" mass="36092">MWLASSSKPIIAITVGDVSGIGPEIALKSLLSPATYNHCHPLLIGDANVLMHYISTFQMPLRLNIIEQVSDAAFSHGLVDVIDLAIINMDNFSFGNGNAMTGSAMIEYTKKAIALALNGEVQAVIGGPHTKSSVEKAGITFDGYPGLVAKLTGTKEEETFLMLVSGNLRVVNTTLHVSLKRALQLVNQPLIEKAIRAADSAGRQIGLPSPAIAVAGLNPHAGEGGLFGEEEQNEIIPAIKRVQKDGIHAAGPFPSDTLFAEFGKFDIYVAMYHDQAHIPIKMKALKNIVALTVGTPVLFASVGHGSAPDIAGKNMAEPTSMIQTIELLRTINVKNSLINS</sequence>
<evidence type="ECO:0000256" key="4">
    <source>
        <dbReference type="ARBA" id="ARBA00023002"/>
    </source>
</evidence>
<dbReference type="PANTHER" id="PTHR30004">
    <property type="entry name" value="4-HYDROXYTHREONINE-4-PHOSPHATE DEHYDROGENASE"/>
    <property type="match status" value="1"/>
</dbReference>
<evidence type="ECO:0008006" key="8">
    <source>
        <dbReference type="Google" id="ProtNLM"/>
    </source>
</evidence>
<reference evidence="6 7" key="1">
    <citation type="submission" date="2016-12" db="EMBL/GenBank/DDBJ databases">
        <title>Domibacillus sp. SAB 38T whole genome sequencing.</title>
        <authorList>
            <person name="Verma A."/>
            <person name="Ojha A.K."/>
            <person name="Krishnamurthi S."/>
        </authorList>
    </citation>
    <scope>NUCLEOTIDE SEQUENCE [LARGE SCALE GENOMIC DNA]</scope>
    <source>
        <strain evidence="6 7">SAB 38</strain>
    </source>
</reference>
<evidence type="ECO:0000256" key="5">
    <source>
        <dbReference type="ARBA" id="ARBA00023027"/>
    </source>
</evidence>
<comment type="cofactor">
    <cofactor evidence="1">
        <name>a divalent metal cation</name>
        <dbReference type="ChEBI" id="CHEBI:60240"/>
    </cofactor>
</comment>